<gene>
    <name evidence="2" type="ORF">DSCO28_09160</name>
</gene>
<feature type="region of interest" description="Disordered" evidence="1">
    <location>
        <begin position="44"/>
        <end position="75"/>
    </location>
</feature>
<feature type="region of interest" description="Disordered" evidence="1">
    <location>
        <begin position="105"/>
        <end position="132"/>
    </location>
</feature>
<dbReference type="RefSeq" id="WP_155308606.1">
    <property type="nucleotide sequence ID" value="NZ_AP021876.1"/>
</dbReference>
<dbReference type="AlphaFoldDB" id="A0A5K7ZNU1"/>
<evidence type="ECO:0000313" key="3">
    <source>
        <dbReference type="Proteomes" id="UP000425960"/>
    </source>
</evidence>
<organism evidence="2 3">
    <name type="scientific">Desulfosarcina ovata subsp. sediminis</name>
    <dbReference type="NCBI Taxonomy" id="885957"/>
    <lineage>
        <taxon>Bacteria</taxon>
        <taxon>Pseudomonadati</taxon>
        <taxon>Thermodesulfobacteriota</taxon>
        <taxon>Desulfobacteria</taxon>
        <taxon>Desulfobacterales</taxon>
        <taxon>Desulfosarcinaceae</taxon>
        <taxon>Desulfosarcina</taxon>
    </lineage>
</organism>
<name>A0A5K7ZNU1_9BACT</name>
<feature type="compositionally biased region" description="Basic and acidic residues" evidence="1">
    <location>
        <begin position="120"/>
        <end position="132"/>
    </location>
</feature>
<evidence type="ECO:0000313" key="2">
    <source>
        <dbReference type="EMBL" id="BBO80350.1"/>
    </source>
</evidence>
<reference evidence="2 3" key="1">
    <citation type="submission" date="2019-11" db="EMBL/GenBank/DDBJ databases">
        <title>Comparative genomics of hydrocarbon-degrading Desulfosarcina strains.</title>
        <authorList>
            <person name="Watanabe M."/>
            <person name="Kojima H."/>
            <person name="Fukui M."/>
        </authorList>
    </citation>
    <scope>NUCLEOTIDE SEQUENCE [LARGE SCALE GENOMIC DNA]</scope>
    <source>
        <strain evidence="2 3">28bB2T</strain>
    </source>
</reference>
<proteinExistence type="predicted"/>
<protein>
    <recommendedName>
        <fullName evidence="4">Helix-turn-helix domain-containing protein</fullName>
    </recommendedName>
</protein>
<evidence type="ECO:0008006" key="4">
    <source>
        <dbReference type="Google" id="ProtNLM"/>
    </source>
</evidence>
<dbReference type="KEGG" id="dov:DSCO28_09160"/>
<evidence type="ECO:0000256" key="1">
    <source>
        <dbReference type="SAM" id="MobiDB-lite"/>
    </source>
</evidence>
<accession>A0A5K7ZNU1</accession>
<dbReference type="EMBL" id="AP021876">
    <property type="protein sequence ID" value="BBO80350.1"/>
    <property type="molecule type" value="Genomic_DNA"/>
</dbReference>
<dbReference type="Proteomes" id="UP000425960">
    <property type="component" value="Chromosome"/>
</dbReference>
<sequence>MTDTAKTLTTAEFSKITGMAVSTITQMLRQGRLHGEKRSGKWAIFESELPDNPVTENKIPKNVSSQPSPAEPKKSIESYTVETFARMTYLTEKGVRQWLKTGRLTEKSDENGQKQVDAVNLERPELQHLLRK</sequence>